<dbReference type="PANTHER" id="PTHR30038:SF0">
    <property type="entry name" value="TUNGSTEN-CONTAINING ALDEHYDE FERREDOXIN OXIDOREDUCTASE"/>
    <property type="match status" value="1"/>
</dbReference>
<evidence type="ECO:0000256" key="1">
    <source>
        <dbReference type="ARBA" id="ARBA00001966"/>
    </source>
</evidence>
<keyword evidence="5" id="KW-0560">Oxidoreductase</keyword>
<keyword evidence="7" id="KW-0411">Iron-sulfur</keyword>
<feature type="domain" description="Aldehyde ferredoxin oxidoreductase N-terminal" evidence="9">
    <location>
        <begin position="4"/>
        <end position="205"/>
    </location>
</feature>
<dbReference type="InterPro" id="IPR013984">
    <property type="entry name" value="Ald_Fedxn_OxRdtase_dom2"/>
</dbReference>
<comment type="caution">
    <text evidence="10">The sequence shown here is derived from an EMBL/GenBank/DDBJ whole genome shotgun (WGS) entry which is preliminary data.</text>
</comment>
<dbReference type="GO" id="GO:0051539">
    <property type="term" value="F:4 iron, 4 sulfur cluster binding"/>
    <property type="evidence" value="ECO:0007669"/>
    <property type="project" value="UniProtKB-KW"/>
</dbReference>
<comment type="similarity">
    <text evidence="2">Belongs to the AOR/FOR family.</text>
</comment>
<reference evidence="10" key="1">
    <citation type="submission" date="2020-11" db="EMBL/GenBank/DDBJ databases">
        <title>Halonatronomonas betainensis gen. nov., sp. nov. a novel haloalkaliphilic representative of the family Halanaerobiacae capable of betaine degradation.</title>
        <authorList>
            <person name="Boltyanskaya Y."/>
            <person name="Kevbrin V."/>
            <person name="Detkova E."/>
            <person name="Grouzdev D.S."/>
            <person name="Koziaeva V."/>
            <person name="Zhilina T."/>
        </authorList>
    </citation>
    <scope>NUCLEOTIDE SEQUENCE</scope>
    <source>
        <strain evidence="10">Z-7014</strain>
    </source>
</reference>
<dbReference type="PANTHER" id="PTHR30038">
    <property type="entry name" value="ALDEHYDE FERREDOXIN OXIDOREDUCTASE"/>
    <property type="match status" value="1"/>
</dbReference>
<name>A0A931F5J2_9FIRM</name>
<dbReference type="InterPro" id="IPR036503">
    <property type="entry name" value="Ald_Fedxn_OxRdtase_N_sf"/>
</dbReference>
<evidence type="ECO:0000256" key="7">
    <source>
        <dbReference type="ARBA" id="ARBA00023014"/>
    </source>
</evidence>
<proteinExistence type="inferred from homology"/>
<organism evidence="10 11">
    <name type="scientific">Halonatronomonas betaini</name>
    <dbReference type="NCBI Taxonomy" id="2778430"/>
    <lineage>
        <taxon>Bacteria</taxon>
        <taxon>Bacillati</taxon>
        <taxon>Bacillota</taxon>
        <taxon>Clostridia</taxon>
        <taxon>Halanaerobiales</taxon>
        <taxon>Halarsenatibacteraceae</taxon>
        <taxon>Halonatronomonas</taxon>
    </lineage>
</organism>
<evidence type="ECO:0000256" key="6">
    <source>
        <dbReference type="ARBA" id="ARBA00023004"/>
    </source>
</evidence>
<dbReference type="Gene3D" id="1.10.569.10">
    <property type="entry name" value="Aldehyde Ferredoxin Oxidoreductase Protein, subunit A, domain 2"/>
    <property type="match status" value="1"/>
</dbReference>
<gene>
    <name evidence="10" type="ORF">I0Q91_02505</name>
</gene>
<keyword evidence="3" id="KW-0004">4Fe-4S</keyword>
<comment type="cofactor">
    <cofactor evidence="1">
        <name>[4Fe-4S] cluster</name>
        <dbReference type="ChEBI" id="CHEBI:49883"/>
    </cofactor>
</comment>
<sequence length="600" mass="65962">MYGWTGKILEISLNDKSYQEKNLSKSYYLKYLGGRGLGVRLFLEQADPEVQTLAAENPVIFAAGPLTGTVIPSSGRLAVISKSPQTGTIFDSNAGGFWGAELKKAGYDGVVIQGELDQLSRLEIDSDGVRFIEATELKNNKAGLTWDYLNKTIPEYRHIYIGPAGENLVRFSSITVGKSRNFGRGGLGSILGSKNIKAISIKGDKEVRIYNQEQALKIRDKAADWLEENPVTSNSMNRYGTSILLNLINEAGVLPTRNFQETQFASADKISGESLESKTVSSKSSCYNCPIICSRKLKTSDGQDKSSPEYESLGLLGANLGIDDLDKVNELNHLCNQLGLDTISTSSVIAAYIEMAEKSLIDADISFGDGKKIEDLINMIGSREGIGNELAEGAKEFAISKGHPELAMQVKGLDLPAFDPRGMKGQALGYMTSNRGACHIRANMMNLEIFADQEKIDRYSEEGKAALLIEQQDFNAILDSLIVCKFTMLALAAGFYQEMLESVTGENFDGKFFEIGSRIWNLERMINVKAGFNRGDDYLPERFSSQGGSGPSKDSLVDQDKLLDEYYDLRGWSRSGRPGEKIIANLNLREIAHKIELDIQ</sequence>
<dbReference type="Pfam" id="PF01314">
    <property type="entry name" value="AFOR_C"/>
    <property type="match status" value="1"/>
</dbReference>
<dbReference type="SUPFAM" id="SSF48310">
    <property type="entry name" value="Aldehyde ferredoxin oxidoreductase, C-terminal domains"/>
    <property type="match status" value="1"/>
</dbReference>
<keyword evidence="11" id="KW-1185">Reference proteome</keyword>
<dbReference type="SUPFAM" id="SSF56228">
    <property type="entry name" value="Aldehyde ferredoxin oxidoreductase, N-terminal domain"/>
    <property type="match status" value="1"/>
</dbReference>
<comment type="cofactor">
    <cofactor evidence="8">
        <name>tungstopterin</name>
        <dbReference type="ChEBI" id="CHEBI:30402"/>
    </cofactor>
</comment>
<keyword evidence="6" id="KW-0408">Iron</keyword>
<dbReference type="InterPro" id="IPR013983">
    <property type="entry name" value="Ald_Fedxn_OxRdtase_N"/>
</dbReference>
<accession>A0A931F5J2</accession>
<dbReference type="EMBL" id="JADPIE010000001">
    <property type="protein sequence ID" value="MBF8435940.1"/>
    <property type="molecule type" value="Genomic_DNA"/>
</dbReference>
<protein>
    <submittedName>
        <fullName evidence="10">Aldehyde ferredoxin oxidoreductase family protein</fullName>
    </submittedName>
</protein>
<dbReference type="GO" id="GO:0009055">
    <property type="term" value="F:electron transfer activity"/>
    <property type="evidence" value="ECO:0007669"/>
    <property type="project" value="InterPro"/>
</dbReference>
<dbReference type="Gene3D" id="1.10.599.10">
    <property type="entry name" value="Aldehyde Ferredoxin Oxidoreductase Protein, subunit A, domain 3"/>
    <property type="match status" value="1"/>
</dbReference>
<dbReference type="GO" id="GO:0016625">
    <property type="term" value="F:oxidoreductase activity, acting on the aldehyde or oxo group of donors, iron-sulfur protein as acceptor"/>
    <property type="evidence" value="ECO:0007669"/>
    <property type="project" value="InterPro"/>
</dbReference>
<evidence type="ECO:0000256" key="3">
    <source>
        <dbReference type="ARBA" id="ARBA00022485"/>
    </source>
</evidence>
<dbReference type="InterPro" id="IPR051919">
    <property type="entry name" value="W-dependent_AOR"/>
</dbReference>
<evidence type="ECO:0000256" key="4">
    <source>
        <dbReference type="ARBA" id="ARBA00022723"/>
    </source>
</evidence>
<evidence type="ECO:0000256" key="2">
    <source>
        <dbReference type="ARBA" id="ARBA00011032"/>
    </source>
</evidence>
<evidence type="ECO:0000313" key="11">
    <source>
        <dbReference type="Proteomes" id="UP000621436"/>
    </source>
</evidence>
<dbReference type="Gene3D" id="3.60.9.10">
    <property type="entry name" value="Aldehyde ferredoxin oxidoreductase, N-terminal domain"/>
    <property type="match status" value="1"/>
</dbReference>
<evidence type="ECO:0000259" key="9">
    <source>
        <dbReference type="SMART" id="SM00790"/>
    </source>
</evidence>
<evidence type="ECO:0000313" key="10">
    <source>
        <dbReference type="EMBL" id="MBF8435940.1"/>
    </source>
</evidence>
<dbReference type="AlphaFoldDB" id="A0A931F5J2"/>
<evidence type="ECO:0000256" key="5">
    <source>
        <dbReference type="ARBA" id="ARBA00023002"/>
    </source>
</evidence>
<dbReference type="GO" id="GO:0046872">
    <property type="term" value="F:metal ion binding"/>
    <property type="evidence" value="ECO:0007669"/>
    <property type="project" value="UniProtKB-KW"/>
</dbReference>
<dbReference type="Pfam" id="PF02730">
    <property type="entry name" value="AFOR_N"/>
    <property type="match status" value="1"/>
</dbReference>
<dbReference type="SMART" id="SM00790">
    <property type="entry name" value="AFOR_N"/>
    <property type="match status" value="1"/>
</dbReference>
<dbReference type="RefSeq" id="WP_270452669.1">
    <property type="nucleotide sequence ID" value="NZ_JADPIE010000001.1"/>
</dbReference>
<dbReference type="InterPro" id="IPR001203">
    <property type="entry name" value="OxRdtase_Ald_Fedxn_C"/>
</dbReference>
<evidence type="ECO:0000256" key="8">
    <source>
        <dbReference type="ARBA" id="ARBA00049934"/>
    </source>
</evidence>
<dbReference type="InterPro" id="IPR013985">
    <property type="entry name" value="Ald_Fedxn_OxRdtase_dom3"/>
</dbReference>
<dbReference type="InterPro" id="IPR036021">
    <property type="entry name" value="Tungsten_al_ferr_oxy-like_C"/>
</dbReference>
<keyword evidence="4" id="KW-0479">Metal-binding</keyword>
<dbReference type="Proteomes" id="UP000621436">
    <property type="component" value="Unassembled WGS sequence"/>
</dbReference>